<reference evidence="3 4" key="2">
    <citation type="submission" date="2019-01" db="EMBL/GenBank/DDBJ databases">
        <title>The decoding of complex shrimp genome reveals the adaptation for benthos swimmer, frequently molting mechanism and breeding impact on genome.</title>
        <authorList>
            <person name="Sun Y."/>
            <person name="Gao Y."/>
            <person name="Yu Y."/>
        </authorList>
    </citation>
    <scope>NUCLEOTIDE SEQUENCE [LARGE SCALE GENOMIC DNA]</scope>
    <source>
        <tissue evidence="3">Muscle</tissue>
    </source>
</reference>
<evidence type="ECO:0000256" key="2">
    <source>
        <dbReference type="SAM" id="Phobius"/>
    </source>
</evidence>
<dbReference type="Proteomes" id="UP000283509">
    <property type="component" value="Unassembled WGS sequence"/>
</dbReference>
<feature type="compositionally biased region" description="Basic residues" evidence="1">
    <location>
        <begin position="202"/>
        <end position="231"/>
    </location>
</feature>
<feature type="transmembrane region" description="Helical" evidence="2">
    <location>
        <begin position="60"/>
        <end position="84"/>
    </location>
</feature>
<proteinExistence type="predicted"/>
<comment type="caution">
    <text evidence="3">The sequence shown here is derived from an EMBL/GenBank/DDBJ whole genome shotgun (WGS) entry which is preliminary data.</text>
</comment>
<evidence type="ECO:0000313" key="4">
    <source>
        <dbReference type="Proteomes" id="UP000283509"/>
    </source>
</evidence>
<accession>A0A423U1A5</accession>
<feature type="compositionally biased region" description="Low complexity" evidence="1">
    <location>
        <begin position="120"/>
        <end position="162"/>
    </location>
</feature>
<feature type="region of interest" description="Disordered" evidence="1">
    <location>
        <begin position="182"/>
        <end position="252"/>
    </location>
</feature>
<name>A0A423U1A5_PENVA</name>
<keyword evidence="2" id="KW-0472">Membrane</keyword>
<keyword evidence="2" id="KW-1133">Transmembrane helix</keyword>
<dbReference type="EMBL" id="QCYY01000818">
    <property type="protein sequence ID" value="ROT82470.1"/>
    <property type="molecule type" value="Genomic_DNA"/>
</dbReference>
<gene>
    <name evidence="3" type="ORF">C7M84_024360</name>
</gene>
<evidence type="ECO:0000313" key="3">
    <source>
        <dbReference type="EMBL" id="ROT82470.1"/>
    </source>
</evidence>
<feature type="compositionally biased region" description="Basic residues" evidence="1">
    <location>
        <begin position="182"/>
        <end position="195"/>
    </location>
</feature>
<reference evidence="3 4" key="1">
    <citation type="submission" date="2018-04" db="EMBL/GenBank/DDBJ databases">
        <authorList>
            <person name="Zhang X."/>
            <person name="Yuan J."/>
            <person name="Li F."/>
            <person name="Xiang J."/>
        </authorList>
    </citation>
    <scope>NUCLEOTIDE SEQUENCE [LARGE SCALE GENOMIC DNA]</scope>
    <source>
        <tissue evidence="3">Muscle</tissue>
    </source>
</reference>
<feature type="transmembrane region" description="Helical" evidence="2">
    <location>
        <begin position="16"/>
        <end position="40"/>
    </location>
</feature>
<dbReference type="OrthoDB" id="6398195at2759"/>
<evidence type="ECO:0000256" key="1">
    <source>
        <dbReference type="SAM" id="MobiDB-lite"/>
    </source>
</evidence>
<protein>
    <recommendedName>
        <fullName evidence="5">Transmembrane protein</fullName>
    </recommendedName>
</protein>
<keyword evidence="2" id="KW-0812">Transmembrane</keyword>
<feature type="compositionally biased region" description="Polar residues" evidence="1">
    <location>
        <begin position="233"/>
        <end position="242"/>
    </location>
</feature>
<organism evidence="3 4">
    <name type="scientific">Penaeus vannamei</name>
    <name type="common">Whiteleg shrimp</name>
    <name type="synonym">Litopenaeus vannamei</name>
    <dbReference type="NCBI Taxonomy" id="6689"/>
    <lineage>
        <taxon>Eukaryota</taxon>
        <taxon>Metazoa</taxon>
        <taxon>Ecdysozoa</taxon>
        <taxon>Arthropoda</taxon>
        <taxon>Crustacea</taxon>
        <taxon>Multicrustacea</taxon>
        <taxon>Malacostraca</taxon>
        <taxon>Eumalacostraca</taxon>
        <taxon>Eucarida</taxon>
        <taxon>Decapoda</taxon>
        <taxon>Dendrobranchiata</taxon>
        <taxon>Penaeoidea</taxon>
        <taxon>Penaeidae</taxon>
        <taxon>Penaeus</taxon>
    </lineage>
</organism>
<keyword evidence="4" id="KW-1185">Reference proteome</keyword>
<sequence length="252" mass="28270">MATMQMFGRTGNKKTGIILAVIGGLMFAIGIALVITGAALPCSFDEDDWDYDCNSKLPLFITGGFMLPFALIILGLGLTIICYIRHASLITSVSTRTDMHISHQYGTTTVSAQRTVGNSPYPQQAAVPPYPQQEAAPPYSQQAAVPPYPQQEAAPPYSQQAAVPPYHSSKLHLTHSMIQFHHTTHKRNPVRHTHSRQQLQHIHSRQQLHHTHNKQQLHHTHSRHQFHHTHSRPQVSHTNKAQDQPYPEKSAY</sequence>
<evidence type="ECO:0008006" key="5">
    <source>
        <dbReference type="Google" id="ProtNLM"/>
    </source>
</evidence>
<feature type="region of interest" description="Disordered" evidence="1">
    <location>
        <begin position="113"/>
        <end position="163"/>
    </location>
</feature>
<dbReference type="AlphaFoldDB" id="A0A423U1A5"/>